<comment type="caution">
    <text evidence="4">The sequence shown here is derived from an EMBL/GenBank/DDBJ whole genome shotgun (WGS) entry which is preliminary data.</text>
</comment>
<keyword evidence="5" id="KW-1185">Reference proteome</keyword>
<feature type="domain" description="GH18" evidence="3">
    <location>
        <begin position="132"/>
        <end position="446"/>
    </location>
</feature>
<dbReference type="Gene3D" id="3.40.5.30">
    <property type="entry name" value="(Trans)glycosidases - domain 2"/>
    <property type="match status" value="1"/>
</dbReference>
<evidence type="ECO:0000256" key="1">
    <source>
        <dbReference type="ARBA" id="ARBA00000822"/>
    </source>
</evidence>
<dbReference type="GO" id="GO:0016787">
    <property type="term" value="F:hydrolase activity"/>
    <property type="evidence" value="ECO:0007669"/>
    <property type="project" value="UniProtKB-KW"/>
</dbReference>
<dbReference type="PROSITE" id="PS51910">
    <property type="entry name" value="GH18_2"/>
    <property type="match status" value="1"/>
</dbReference>
<dbReference type="PANTHER" id="PTHR11177">
    <property type="entry name" value="CHITINASE"/>
    <property type="match status" value="1"/>
</dbReference>
<organism evidence="4 5">
    <name type="scientific">Mucilaginibacter lutimaris</name>
    <dbReference type="NCBI Taxonomy" id="931629"/>
    <lineage>
        <taxon>Bacteria</taxon>
        <taxon>Pseudomonadati</taxon>
        <taxon>Bacteroidota</taxon>
        <taxon>Sphingobacteriia</taxon>
        <taxon>Sphingobacteriales</taxon>
        <taxon>Sphingobacteriaceae</taxon>
        <taxon>Mucilaginibacter</taxon>
    </lineage>
</organism>
<evidence type="ECO:0000313" key="5">
    <source>
        <dbReference type="Proteomes" id="UP001597073"/>
    </source>
</evidence>
<evidence type="ECO:0000259" key="3">
    <source>
        <dbReference type="PROSITE" id="PS51910"/>
    </source>
</evidence>
<dbReference type="Pfam" id="PF00704">
    <property type="entry name" value="Glyco_hydro_18"/>
    <property type="match status" value="1"/>
</dbReference>
<proteinExistence type="predicted"/>
<dbReference type="Proteomes" id="UP001597073">
    <property type="component" value="Unassembled WGS sequence"/>
</dbReference>
<evidence type="ECO:0000313" key="4">
    <source>
        <dbReference type="EMBL" id="MFD0763340.1"/>
    </source>
</evidence>
<dbReference type="PROSITE" id="PS51257">
    <property type="entry name" value="PROKAR_LIPOPROTEIN"/>
    <property type="match status" value="1"/>
</dbReference>
<dbReference type="SUPFAM" id="SSF51445">
    <property type="entry name" value="(Trans)glycosidases"/>
    <property type="match status" value="1"/>
</dbReference>
<dbReference type="InterPro" id="IPR017853">
    <property type="entry name" value="GH"/>
</dbReference>
<dbReference type="SMART" id="SM00636">
    <property type="entry name" value="Glyco_18"/>
    <property type="match status" value="1"/>
</dbReference>
<protein>
    <recommendedName>
        <fullName evidence="2">chitinase</fullName>
        <ecNumber evidence="2">3.2.1.14</ecNumber>
    </recommendedName>
</protein>
<keyword evidence="4" id="KW-0378">Hydrolase</keyword>
<evidence type="ECO:0000256" key="2">
    <source>
        <dbReference type="ARBA" id="ARBA00012729"/>
    </source>
</evidence>
<dbReference type="InterPro" id="IPR050314">
    <property type="entry name" value="Glycosyl_Hydrlase_18"/>
</dbReference>
<name>A0ABW2Z9D3_9SPHI</name>
<dbReference type="EMBL" id="JBHTIA010000002">
    <property type="protein sequence ID" value="MFD0763340.1"/>
    <property type="molecule type" value="Genomic_DNA"/>
</dbReference>
<dbReference type="EC" id="3.2.1.14" evidence="2"/>
<accession>A0ABW2Z9D3</accession>
<dbReference type="RefSeq" id="WP_377137322.1">
    <property type="nucleotide sequence ID" value="NZ_JBHTIA010000002.1"/>
</dbReference>
<comment type="catalytic activity">
    <reaction evidence="1">
        <text>Random endo-hydrolysis of N-acetyl-beta-D-glucosaminide (1-&gt;4)-beta-linkages in chitin and chitodextrins.</text>
        <dbReference type="EC" id="3.2.1.14"/>
    </reaction>
</comment>
<dbReference type="InterPro" id="IPR011583">
    <property type="entry name" value="Chitinase_II/V-like_cat"/>
</dbReference>
<dbReference type="PANTHER" id="PTHR11177:SF317">
    <property type="entry name" value="CHITINASE 12-RELATED"/>
    <property type="match status" value="1"/>
</dbReference>
<gene>
    <name evidence="4" type="ORF">ACFQZI_00650</name>
</gene>
<reference evidence="5" key="1">
    <citation type="journal article" date="2019" name="Int. J. Syst. Evol. Microbiol.">
        <title>The Global Catalogue of Microorganisms (GCM) 10K type strain sequencing project: providing services to taxonomists for standard genome sequencing and annotation.</title>
        <authorList>
            <consortium name="The Broad Institute Genomics Platform"/>
            <consortium name="The Broad Institute Genome Sequencing Center for Infectious Disease"/>
            <person name="Wu L."/>
            <person name="Ma J."/>
        </authorList>
    </citation>
    <scope>NUCLEOTIDE SEQUENCE [LARGE SCALE GENOMIC DNA]</scope>
    <source>
        <strain evidence="5">CCUG 60742</strain>
    </source>
</reference>
<dbReference type="InterPro" id="IPR001223">
    <property type="entry name" value="Glyco_hydro18_cat"/>
</dbReference>
<sequence length="446" mass="48177">MEKIYKRLSFLLVILVALSAGCKKDIAKEQEDNNPLQPRIFDILREFSGAQIINEGDTAKFNGIEITPAGKATVSWMVDGVEVSKDKRFAFAPTKGGEFTVKLKVSYNGDSSVRSTKVLVNPSTYTFKPYTKIAMSYLTQDATAANVNFKNVTHVAYKIGLVSPEGDLDTSPGEPGQKAREIVARAHIAGVPVIMGISGRLSGIDGWAIYETNDFGTAIRDPAKRTKLVGLVKAYVAAKQMDGVDIMMTDINSGNADANMAAIAPFAAELKAALPPTAILTLTATVNYMHWSYPDLSAFDWINVHAFEDNIHIGPDAPVGQSSSLQFMKDGAAIWTNFHLPASKLVIGMPAFGLRYNALNAAGNNESWGSYDYMTYKDILTADPTAAGKEFTDKSGKGVYYNGVPLVTAKTAYIKANPFKGAYLWGGDYDTQDANSLMLAIATGLK</sequence>
<dbReference type="Gene3D" id="3.20.20.80">
    <property type="entry name" value="Glycosidases"/>
    <property type="match status" value="1"/>
</dbReference>